<organism evidence="2 3">
    <name type="scientific">Sesamum alatum</name>
    <dbReference type="NCBI Taxonomy" id="300844"/>
    <lineage>
        <taxon>Eukaryota</taxon>
        <taxon>Viridiplantae</taxon>
        <taxon>Streptophyta</taxon>
        <taxon>Embryophyta</taxon>
        <taxon>Tracheophyta</taxon>
        <taxon>Spermatophyta</taxon>
        <taxon>Magnoliopsida</taxon>
        <taxon>eudicotyledons</taxon>
        <taxon>Gunneridae</taxon>
        <taxon>Pentapetalae</taxon>
        <taxon>asterids</taxon>
        <taxon>lamiids</taxon>
        <taxon>Lamiales</taxon>
        <taxon>Pedaliaceae</taxon>
        <taxon>Sesamum</taxon>
    </lineage>
</organism>
<feature type="non-terminal residue" evidence="2">
    <location>
        <position position="1"/>
    </location>
</feature>
<proteinExistence type="predicted"/>
<name>A0AAE1XYS2_9LAMI</name>
<evidence type="ECO:0000313" key="3">
    <source>
        <dbReference type="Proteomes" id="UP001293254"/>
    </source>
</evidence>
<protein>
    <submittedName>
        <fullName evidence="2">Uncharacterized protein</fullName>
    </submittedName>
</protein>
<feature type="compositionally biased region" description="Acidic residues" evidence="1">
    <location>
        <begin position="127"/>
        <end position="144"/>
    </location>
</feature>
<dbReference type="EMBL" id="JACGWO010000009">
    <property type="protein sequence ID" value="KAK4420061.1"/>
    <property type="molecule type" value="Genomic_DNA"/>
</dbReference>
<reference evidence="2" key="2">
    <citation type="journal article" date="2024" name="Plant">
        <title>Genomic evolution and insights into agronomic trait innovations of Sesamum species.</title>
        <authorList>
            <person name="Miao H."/>
            <person name="Wang L."/>
            <person name="Qu L."/>
            <person name="Liu H."/>
            <person name="Sun Y."/>
            <person name="Le M."/>
            <person name="Wang Q."/>
            <person name="Wei S."/>
            <person name="Zheng Y."/>
            <person name="Lin W."/>
            <person name="Duan Y."/>
            <person name="Cao H."/>
            <person name="Xiong S."/>
            <person name="Wang X."/>
            <person name="Wei L."/>
            <person name="Li C."/>
            <person name="Ma Q."/>
            <person name="Ju M."/>
            <person name="Zhao R."/>
            <person name="Li G."/>
            <person name="Mu C."/>
            <person name="Tian Q."/>
            <person name="Mei H."/>
            <person name="Zhang T."/>
            <person name="Gao T."/>
            <person name="Zhang H."/>
        </authorList>
    </citation>
    <scope>NUCLEOTIDE SEQUENCE</scope>
    <source>
        <strain evidence="2">3651</strain>
    </source>
</reference>
<evidence type="ECO:0000256" key="1">
    <source>
        <dbReference type="SAM" id="MobiDB-lite"/>
    </source>
</evidence>
<gene>
    <name evidence="2" type="ORF">Salat_2419000</name>
</gene>
<comment type="caution">
    <text evidence="2">The sequence shown here is derived from an EMBL/GenBank/DDBJ whole genome shotgun (WGS) entry which is preliminary data.</text>
</comment>
<dbReference type="AlphaFoldDB" id="A0AAE1XYS2"/>
<dbReference type="Proteomes" id="UP001293254">
    <property type="component" value="Unassembled WGS sequence"/>
</dbReference>
<accession>A0AAE1XYS2</accession>
<keyword evidence="3" id="KW-1185">Reference proteome</keyword>
<reference evidence="2" key="1">
    <citation type="submission" date="2020-06" db="EMBL/GenBank/DDBJ databases">
        <authorList>
            <person name="Li T."/>
            <person name="Hu X."/>
            <person name="Zhang T."/>
            <person name="Song X."/>
            <person name="Zhang H."/>
            <person name="Dai N."/>
            <person name="Sheng W."/>
            <person name="Hou X."/>
            <person name="Wei L."/>
        </authorList>
    </citation>
    <scope>NUCLEOTIDE SEQUENCE</scope>
    <source>
        <strain evidence="2">3651</strain>
        <tissue evidence="2">Leaf</tissue>
    </source>
</reference>
<feature type="region of interest" description="Disordered" evidence="1">
    <location>
        <begin position="120"/>
        <end position="144"/>
    </location>
</feature>
<sequence length="144" mass="16654">VMDRYEGSRVTAYRDFPQPAGHLTDRLVATMGQLGDMAMLIEDLQRCLDTSERENDFLRRECTRLALVCQDELKRYDELERAHGELSTKYQVETSVLKEENQILQHHVDVVKRDLEELLAEQNAVSDPEEDPEEEAADMSEVDK</sequence>
<evidence type="ECO:0000313" key="2">
    <source>
        <dbReference type="EMBL" id="KAK4420061.1"/>
    </source>
</evidence>